<organism evidence="2">
    <name type="scientific">Arcobacter sp. AZ-2023</name>
    <dbReference type="NCBI Taxonomy" id="3074453"/>
    <lineage>
        <taxon>Bacteria</taxon>
        <taxon>Pseudomonadati</taxon>
        <taxon>Campylobacterota</taxon>
        <taxon>Epsilonproteobacteria</taxon>
        <taxon>Campylobacterales</taxon>
        <taxon>Arcobacteraceae</taxon>
        <taxon>Arcobacter</taxon>
    </lineage>
</organism>
<evidence type="ECO:0000313" key="2">
    <source>
        <dbReference type="EMBL" id="WNL30488.1"/>
    </source>
</evidence>
<name>A0AA96DSH3_9BACT</name>
<dbReference type="Pfam" id="PF13643">
    <property type="entry name" value="DUF4145"/>
    <property type="match status" value="1"/>
</dbReference>
<reference evidence="2" key="1">
    <citation type="submission" date="2023-09" db="EMBL/GenBank/DDBJ databases">
        <title>Arcobacter tbilisiensis sp. nov. isolated from chicken meat in Tbilisi, Georgia.</title>
        <authorList>
            <person name="Matthias R."/>
            <person name="Zautner A.E."/>
        </authorList>
    </citation>
    <scope>NUCLEOTIDE SEQUENCE</scope>
    <source>
        <strain evidence="2">LEO 52</strain>
    </source>
</reference>
<evidence type="ECO:0000259" key="1">
    <source>
        <dbReference type="Pfam" id="PF13643"/>
    </source>
</evidence>
<proteinExistence type="predicted"/>
<gene>
    <name evidence="2" type="ORF">RMQ68_03630</name>
</gene>
<dbReference type="AlphaFoldDB" id="A0AA96DSH3"/>
<dbReference type="EMBL" id="CP134854">
    <property type="protein sequence ID" value="WNL30488.1"/>
    <property type="molecule type" value="Genomic_DNA"/>
</dbReference>
<dbReference type="InterPro" id="IPR025285">
    <property type="entry name" value="DUF4145"/>
</dbReference>
<accession>A0AA96DSH3</accession>
<sequence>MIKAYYEGYSYLNIVEAYRVIAISATIGQHPGTDPLLNSLTNFKNLCEKNHIQITNLSNLDISNLDVEIEPTIFIISGYSEKIDKILMHVKNGANLVFINYKSIISHSHIEENIKRTKEIISSSVKGDILDIRDFIYGDGKIFILEEDEINDYDIEDHFFVNSNFIDKKNIKIKQIEEIISRISLFNKSFISIDIITSVVTQPLNESFYLEIEVTNISNKNIEDFSIELIYPDELYSLSNIFFDKKFIKSSSKFKIQQLVIPLVKGNINTLINIKNHNVVNKQISIPFKITVLDSYRDIIKENIIKNDNIENFLNEYEDLFKPPFNGKAFNDLLLADPETLVIKIRKISESIIMSLVNKYIQSGLKNLTFASAIFELHKAKIIDDKMNGFINTVRLLGNIAAHSNFDSNTTFNEKDAIAIANAFVSFVYDCINKEIL</sequence>
<feature type="domain" description="DUF4145" evidence="1">
    <location>
        <begin position="334"/>
        <end position="415"/>
    </location>
</feature>
<protein>
    <submittedName>
        <fullName evidence="2">DUF4145 domain-containing protein</fullName>
    </submittedName>
</protein>